<sequence length="104" mass="12430">MIAATVKDCSLMLSFRPKMDEDQMSLHNTVYLESINQRFDYKAYFIDLDMKPLKKMVHYYELDQKIVSCYTQKEKMKYEPPNLMYRNKNEIIDSHFNVAGNSKD</sequence>
<comment type="domain">
    <text evidence="6">The EXKPK motif is conserved in inositol-pentakisphosphate 2-kinases of both family 1 and 2.</text>
</comment>
<comment type="caution">
    <text evidence="7">The sequence shown here is derived from an EMBL/GenBank/DDBJ whole genome shotgun (WGS) entry which is preliminary data.</text>
</comment>
<dbReference type="Pfam" id="PF06090">
    <property type="entry name" value="Ins_P5_2-kin"/>
    <property type="match status" value="1"/>
</dbReference>
<protein>
    <recommendedName>
        <fullName evidence="1 6">Inositol-pentakisphosphate 2-kinase</fullName>
        <ecNumber evidence="1 6">2.7.1.158</ecNumber>
    </recommendedName>
</protein>
<evidence type="ECO:0000256" key="1">
    <source>
        <dbReference type="ARBA" id="ARBA00012023"/>
    </source>
</evidence>
<organism evidence="7 8">
    <name type="scientific">Kingdonia uniflora</name>
    <dbReference type="NCBI Taxonomy" id="39325"/>
    <lineage>
        <taxon>Eukaryota</taxon>
        <taxon>Viridiplantae</taxon>
        <taxon>Streptophyta</taxon>
        <taxon>Embryophyta</taxon>
        <taxon>Tracheophyta</taxon>
        <taxon>Spermatophyta</taxon>
        <taxon>Magnoliopsida</taxon>
        <taxon>Ranunculales</taxon>
        <taxon>Circaeasteraceae</taxon>
        <taxon>Kingdonia</taxon>
    </lineage>
</organism>
<keyword evidence="2 6" id="KW-0808">Transferase</keyword>
<dbReference type="InterPro" id="IPR009286">
    <property type="entry name" value="Ins_P5_2-kin"/>
</dbReference>
<comment type="function">
    <text evidence="6">Phosphorylates Ins(1,3,4,5,6)P5 at position 2 to form Ins(1,2,3,4,5,6)P6 (InsP6 or phytate).</text>
</comment>
<dbReference type="EMBL" id="JACGCM010001237">
    <property type="protein sequence ID" value="KAF6158240.1"/>
    <property type="molecule type" value="Genomic_DNA"/>
</dbReference>
<dbReference type="OrthoDB" id="1937348at2759"/>
<evidence type="ECO:0000313" key="7">
    <source>
        <dbReference type="EMBL" id="KAF6158240.1"/>
    </source>
</evidence>
<proteinExistence type="predicted"/>
<gene>
    <name evidence="7" type="ORF">GIB67_015034</name>
</gene>
<dbReference type="GO" id="GO:0035299">
    <property type="term" value="F:inositol-1,3,4,5,6-pentakisphosphate 2-kinase activity"/>
    <property type="evidence" value="ECO:0007669"/>
    <property type="project" value="UniProtKB-EC"/>
</dbReference>
<dbReference type="Proteomes" id="UP000541444">
    <property type="component" value="Unassembled WGS sequence"/>
</dbReference>
<keyword evidence="8" id="KW-1185">Reference proteome</keyword>
<evidence type="ECO:0000313" key="8">
    <source>
        <dbReference type="Proteomes" id="UP000541444"/>
    </source>
</evidence>
<keyword evidence="3 6" id="KW-0547">Nucleotide-binding</keyword>
<keyword evidence="5 6" id="KW-0067">ATP-binding</keyword>
<dbReference type="PANTHER" id="PTHR14456">
    <property type="entry name" value="INOSITOL POLYPHOSPHATE KINASE 1"/>
    <property type="match status" value="1"/>
</dbReference>
<comment type="catalytic activity">
    <reaction evidence="6">
        <text>1D-myo-inositol 1,3,4,5,6-pentakisphosphate + ATP = 1D-myo-inositol hexakisphosphate + ADP + H(+)</text>
        <dbReference type="Rhea" id="RHEA:20313"/>
        <dbReference type="ChEBI" id="CHEBI:15378"/>
        <dbReference type="ChEBI" id="CHEBI:30616"/>
        <dbReference type="ChEBI" id="CHEBI:57733"/>
        <dbReference type="ChEBI" id="CHEBI:58130"/>
        <dbReference type="ChEBI" id="CHEBI:456216"/>
        <dbReference type="EC" id="2.7.1.158"/>
    </reaction>
</comment>
<dbReference type="PANTHER" id="PTHR14456:SF2">
    <property type="entry name" value="INOSITOL-PENTAKISPHOSPHATE 2-KINASE"/>
    <property type="match status" value="1"/>
</dbReference>
<dbReference type="EC" id="2.7.1.158" evidence="1 6"/>
<evidence type="ECO:0000256" key="3">
    <source>
        <dbReference type="ARBA" id="ARBA00022741"/>
    </source>
</evidence>
<dbReference type="AlphaFoldDB" id="A0A7J7MTX8"/>
<dbReference type="GO" id="GO:0005634">
    <property type="term" value="C:nucleus"/>
    <property type="evidence" value="ECO:0007669"/>
    <property type="project" value="TreeGrafter"/>
</dbReference>
<evidence type="ECO:0000256" key="2">
    <source>
        <dbReference type="ARBA" id="ARBA00022679"/>
    </source>
</evidence>
<evidence type="ECO:0000256" key="5">
    <source>
        <dbReference type="ARBA" id="ARBA00022840"/>
    </source>
</evidence>
<dbReference type="GO" id="GO:0032958">
    <property type="term" value="P:inositol phosphate biosynthetic process"/>
    <property type="evidence" value="ECO:0007669"/>
    <property type="project" value="TreeGrafter"/>
</dbReference>
<dbReference type="GO" id="GO:0005524">
    <property type="term" value="F:ATP binding"/>
    <property type="evidence" value="ECO:0007669"/>
    <property type="project" value="UniProtKB-KW"/>
</dbReference>
<reference evidence="7 8" key="1">
    <citation type="journal article" date="2020" name="IScience">
        <title>Genome Sequencing of the Endangered Kingdonia uniflora (Circaeasteraceae, Ranunculales) Reveals Potential Mechanisms of Evolutionary Specialization.</title>
        <authorList>
            <person name="Sun Y."/>
            <person name="Deng T."/>
            <person name="Zhang A."/>
            <person name="Moore M.J."/>
            <person name="Landis J.B."/>
            <person name="Lin N."/>
            <person name="Zhang H."/>
            <person name="Zhang X."/>
            <person name="Huang J."/>
            <person name="Zhang X."/>
            <person name="Sun H."/>
            <person name="Wang H."/>
        </authorList>
    </citation>
    <scope>NUCLEOTIDE SEQUENCE [LARGE SCALE GENOMIC DNA]</scope>
    <source>
        <strain evidence="7">TB1705</strain>
        <tissue evidence="7">Leaf</tissue>
    </source>
</reference>
<evidence type="ECO:0000256" key="6">
    <source>
        <dbReference type="RuleBase" id="RU364126"/>
    </source>
</evidence>
<keyword evidence="4 6" id="KW-0418">Kinase</keyword>
<accession>A0A7J7MTX8</accession>
<name>A0A7J7MTX8_9MAGN</name>
<evidence type="ECO:0000256" key="4">
    <source>
        <dbReference type="ARBA" id="ARBA00022777"/>
    </source>
</evidence>